<organism evidence="1 2">
    <name type="scientific">Brachionus calyciflorus</name>
    <dbReference type="NCBI Taxonomy" id="104777"/>
    <lineage>
        <taxon>Eukaryota</taxon>
        <taxon>Metazoa</taxon>
        <taxon>Spiralia</taxon>
        <taxon>Gnathifera</taxon>
        <taxon>Rotifera</taxon>
        <taxon>Eurotatoria</taxon>
        <taxon>Monogononta</taxon>
        <taxon>Pseudotrocha</taxon>
        <taxon>Ploima</taxon>
        <taxon>Brachionidae</taxon>
        <taxon>Brachionus</taxon>
    </lineage>
</organism>
<keyword evidence="2" id="KW-1185">Reference proteome</keyword>
<name>A0A814IIU3_9BILA</name>
<dbReference type="AlphaFoldDB" id="A0A814IIU3"/>
<dbReference type="EMBL" id="CAJNOC010004487">
    <property type="protein sequence ID" value="CAF1023325.1"/>
    <property type="molecule type" value="Genomic_DNA"/>
</dbReference>
<sequence length="116" mass="13193">MAGHLAVNIGPPEKSTEIADYVNILESGCILNDLMGHYTLSNLGDQTMKANGKLFKIKEYYFGLSYEKMDYEYGILSTCSINNESFWSFSYTRDLISDQAAQEFLDFIQDFIVKCV</sequence>
<proteinExistence type="predicted"/>
<protein>
    <submittedName>
        <fullName evidence="1">Uncharacterized protein</fullName>
    </submittedName>
</protein>
<gene>
    <name evidence="1" type="ORF">OXX778_LOCUS17490</name>
</gene>
<comment type="caution">
    <text evidence="1">The sequence shown here is derived from an EMBL/GenBank/DDBJ whole genome shotgun (WGS) entry which is preliminary data.</text>
</comment>
<evidence type="ECO:0000313" key="2">
    <source>
        <dbReference type="Proteomes" id="UP000663879"/>
    </source>
</evidence>
<dbReference type="Proteomes" id="UP000663879">
    <property type="component" value="Unassembled WGS sequence"/>
</dbReference>
<reference evidence="1" key="1">
    <citation type="submission" date="2021-02" db="EMBL/GenBank/DDBJ databases">
        <authorList>
            <person name="Nowell W R."/>
        </authorList>
    </citation>
    <scope>NUCLEOTIDE SEQUENCE</scope>
    <source>
        <strain evidence="1">Ploen Becks lab</strain>
    </source>
</reference>
<evidence type="ECO:0000313" key="1">
    <source>
        <dbReference type="EMBL" id="CAF1023325.1"/>
    </source>
</evidence>
<accession>A0A814IIU3</accession>